<dbReference type="EMBL" id="CP026721">
    <property type="protein sequence ID" value="QAV32317.1"/>
    <property type="molecule type" value="Genomic_DNA"/>
</dbReference>
<dbReference type="PANTHER" id="PTHR43320">
    <property type="entry name" value="SUGAR KINASE"/>
    <property type="match status" value="1"/>
</dbReference>
<feature type="domain" description="Carbohydrate kinase PfkB" evidence="4">
    <location>
        <begin position="2"/>
        <end position="305"/>
    </location>
</feature>
<dbReference type="Gene3D" id="6.10.140.490">
    <property type="match status" value="1"/>
</dbReference>
<evidence type="ECO:0000256" key="3">
    <source>
        <dbReference type="ARBA" id="ARBA00022777"/>
    </source>
</evidence>
<dbReference type="SUPFAM" id="SSF53613">
    <property type="entry name" value="Ribokinase-like"/>
    <property type="match status" value="1"/>
</dbReference>
<gene>
    <name evidence="5" type="ORF">CBS1_00220</name>
    <name evidence="6" type="ORF">CBS1_10500</name>
</gene>
<dbReference type="Pfam" id="PF00294">
    <property type="entry name" value="PfkB"/>
    <property type="match status" value="1"/>
</dbReference>
<organism evidence="5 7">
    <name type="scientific">Fervidobacterium changbaicum</name>
    <dbReference type="NCBI Taxonomy" id="310769"/>
    <lineage>
        <taxon>Bacteria</taxon>
        <taxon>Thermotogati</taxon>
        <taxon>Thermotogota</taxon>
        <taxon>Thermotogae</taxon>
        <taxon>Thermotogales</taxon>
        <taxon>Fervidobacteriaceae</taxon>
        <taxon>Fervidobacterium</taxon>
    </lineage>
</organism>
<dbReference type="Proteomes" id="UP000288947">
    <property type="component" value="Chromosome"/>
</dbReference>
<evidence type="ECO:0000313" key="7">
    <source>
        <dbReference type="Proteomes" id="UP000288947"/>
    </source>
</evidence>
<name>A0AAE5XC82_9BACT</name>
<dbReference type="Gene3D" id="3.40.1190.30">
    <property type="match status" value="1"/>
</dbReference>
<dbReference type="GO" id="GO:0016301">
    <property type="term" value="F:kinase activity"/>
    <property type="evidence" value="ECO:0007669"/>
    <property type="project" value="UniProtKB-KW"/>
</dbReference>
<dbReference type="EMBL" id="CP026721">
    <property type="protein sequence ID" value="QAV34080.1"/>
    <property type="molecule type" value="Genomic_DNA"/>
</dbReference>
<dbReference type="InterPro" id="IPR052700">
    <property type="entry name" value="Carb_kinase_PfkB-like"/>
</dbReference>
<evidence type="ECO:0000259" key="4">
    <source>
        <dbReference type="Pfam" id="PF00294"/>
    </source>
</evidence>
<keyword evidence="7" id="KW-1185">Reference proteome</keyword>
<accession>A0AAE5XC82</accession>
<reference evidence="5 7" key="1">
    <citation type="submission" date="2018-01" db="EMBL/GenBank/DDBJ databases">
        <title>The whole genome sequencing and assembly of Fervidobacterium changbaicum CBS-1 strain.</title>
        <authorList>
            <person name="Kim J.-Y."/>
            <person name="Park M.-K."/>
            <person name="Yi H."/>
            <person name="Bahn Y.-S."/>
            <person name="Kim J.F."/>
            <person name="Lee D.-W."/>
        </authorList>
    </citation>
    <scope>NUCLEOTIDE SEQUENCE [LARGE SCALE GENOMIC DNA]</scope>
    <source>
        <strain evidence="5 7">CBS-1</strain>
    </source>
</reference>
<proteinExistence type="inferred from homology"/>
<evidence type="ECO:0000313" key="5">
    <source>
        <dbReference type="EMBL" id="QAV32317.1"/>
    </source>
</evidence>
<dbReference type="Gene3D" id="3.40.1620.20">
    <property type="match status" value="1"/>
</dbReference>
<dbReference type="InterPro" id="IPR029056">
    <property type="entry name" value="Ribokinase-like"/>
</dbReference>
<sequence>MILFFGELLADLITQEDFTSAEHFTLKVGGSPGNIARFASQLGVPTKIVSRVGNDPIGNRIVKKLEQAKVDISSVQIDNKYGTTLVFVQKTVESPDFFVIRGADRFLRLSEDEIDKILDGISIVHVSCWTLTHKDLYEMTMKVVRKAVERGISISFDPNCRDKLFECSKIERDRVFELLRYTTYLKPSLDDAMAILGTPSNESRESNEFTENVVKYYVEQFHKCGAKYVVLTAGRDGAFASVFDESKSVTHIPAVAERVVDATGAGDGFWAGMYYGLINKYDFIEACKIGAMVAGYIVQFVGADVDISALKGEIEKQIGKR</sequence>
<dbReference type="InterPro" id="IPR011611">
    <property type="entry name" value="PfkB_dom"/>
</dbReference>
<dbReference type="AlphaFoldDB" id="A0AAE5XC82"/>
<dbReference type="CDD" id="cd01166">
    <property type="entry name" value="KdgK"/>
    <property type="match status" value="1"/>
</dbReference>
<dbReference type="RefSeq" id="WP_090222343.1">
    <property type="nucleotide sequence ID" value="NZ_CP026721.1"/>
</dbReference>
<evidence type="ECO:0000256" key="2">
    <source>
        <dbReference type="ARBA" id="ARBA00022679"/>
    </source>
</evidence>
<keyword evidence="3 5" id="KW-0418">Kinase</keyword>
<keyword evidence="2" id="KW-0808">Transferase</keyword>
<comment type="similarity">
    <text evidence="1">Belongs to the carbohydrate kinase PfkB family.</text>
</comment>
<evidence type="ECO:0000313" key="6">
    <source>
        <dbReference type="EMBL" id="QAV34080.1"/>
    </source>
</evidence>
<evidence type="ECO:0000256" key="1">
    <source>
        <dbReference type="ARBA" id="ARBA00010688"/>
    </source>
</evidence>
<protein>
    <submittedName>
        <fullName evidence="5">Sugar kinase</fullName>
    </submittedName>
</protein>